<gene>
    <name evidence="4" type="ORF">K1I37_08640</name>
</gene>
<dbReference type="PANTHER" id="PTHR31302">
    <property type="entry name" value="TRANSMEMBRANE PROTEIN WITH METALLOPHOSPHOESTERASE DOMAIN-RELATED"/>
    <property type="match status" value="1"/>
</dbReference>
<evidence type="ECO:0000313" key="4">
    <source>
        <dbReference type="EMBL" id="UNO50508.1"/>
    </source>
</evidence>
<evidence type="ECO:0000259" key="3">
    <source>
        <dbReference type="Pfam" id="PF00149"/>
    </source>
</evidence>
<keyword evidence="1" id="KW-0479">Metal-binding</keyword>
<dbReference type="RefSeq" id="WP_021298218.1">
    <property type="nucleotide sequence ID" value="NZ_AURB01000179.1"/>
</dbReference>
<keyword evidence="5" id="KW-1185">Reference proteome</keyword>
<reference evidence="5" key="1">
    <citation type="journal article" date="2022" name="G3 (Bethesda)">
        <title>Unveiling the complete genome sequence of Alicyclobacillus acidoterrestris DSM 3922T, a taint-producing strain.</title>
        <authorList>
            <person name="Leonardo I.C."/>
            <person name="Barreto Crespo M.T."/>
            <person name="Gaspar F.B."/>
        </authorList>
    </citation>
    <scope>NUCLEOTIDE SEQUENCE [LARGE SCALE GENOMIC DNA]</scope>
    <source>
        <strain evidence="5">DSM 3922</strain>
    </source>
</reference>
<dbReference type="InterPro" id="IPR029052">
    <property type="entry name" value="Metallo-depent_PP-like"/>
</dbReference>
<dbReference type="InterPro" id="IPR004843">
    <property type="entry name" value="Calcineurin-like_PHP"/>
</dbReference>
<evidence type="ECO:0000256" key="2">
    <source>
        <dbReference type="ARBA" id="ARBA00022801"/>
    </source>
</evidence>
<name>T0CSF9_ALIAG</name>
<keyword evidence="2" id="KW-0378">Hydrolase</keyword>
<dbReference type="InterPro" id="IPR051158">
    <property type="entry name" value="Metallophosphoesterase_sf"/>
</dbReference>
<accession>T0CSF9</accession>
<dbReference type="GO" id="GO:0016020">
    <property type="term" value="C:membrane"/>
    <property type="evidence" value="ECO:0007669"/>
    <property type="project" value="GOC"/>
</dbReference>
<dbReference type="KEGG" id="aaco:K1I37_08640"/>
<accession>A0A9E6ZJH6</accession>
<dbReference type="GO" id="GO:0046872">
    <property type="term" value="F:metal ion binding"/>
    <property type="evidence" value="ECO:0007669"/>
    <property type="project" value="UniProtKB-KW"/>
</dbReference>
<dbReference type="Pfam" id="PF00149">
    <property type="entry name" value="Metallophos"/>
    <property type="match status" value="1"/>
</dbReference>
<dbReference type="AlphaFoldDB" id="T0CSF9"/>
<dbReference type="Proteomes" id="UP000829401">
    <property type="component" value="Chromosome"/>
</dbReference>
<proteinExistence type="predicted"/>
<dbReference type="GO" id="GO:0008758">
    <property type="term" value="F:UDP-2,3-diacylglucosamine hydrolase activity"/>
    <property type="evidence" value="ECO:0007669"/>
    <property type="project" value="TreeGrafter"/>
</dbReference>
<dbReference type="OrthoDB" id="9780884at2"/>
<sequence length="255" mass="29472">MDWILLFVCLAAVLFYLTFVLPTQWLKIERVRLPLHVGLKIIQISDLHVERNRIRPEKIRRVIEAERPDFLCLTGDFLDKPTSFVLLTPFLKMIQSTGVPAYAVLGNHDYKLERPEELIRLLEAFGIRVLVNEAEELHEVYLVGVDDFDSQHSDVDASFQFVTPNKPVIVMTHDPTITLFMDRRFDYLFAGHLHGKQFNLPFFFKLKDMGPLARSGVYKGLHTTPHGMLYISKGVGQSGYNFRFLVRSEITVHEL</sequence>
<evidence type="ECO:0000313" key="5">
    <source>
        <dbReference type="Proteomes" id="UP000829401"/>
    </source>
</evidence>
<dbReference type="GO" id="GO:0009245">
    <property type="term" value="P:lipid A biosynthetic process"/>
    <property type="evidence" value="ECO:0007669"/>
    <property type="project" value="TreeGrafter"/>
</dbReference>
<dbReference type="SUPFAM" id="SSF56300">
    <property type="entry name" value="Metallo-dependent phosphatases"/>
    <property type="match status" value="1"/>
</dbReference>
<protein>
    <submittedName>
        <fullName evidence="4">Metallophosphoesterase</fullName>
    </submittedName>
</protein>
<organism evidence="4 5">
    <name type="scientific">Alicyclobacillus acidoterrestris (strain ATCC 49025 / DSM 3922 / CIP 106132 / NCIMB 13137 / GD3B)</name>
    <dbReference type="NCBI Taxonomy" id="1356854"/>
    <lineage>
        <taxon>Bacteria</taxon>
        <taxon>Bacillati</taxon>
        <taxon>Bacillota</taxon>
        <taxon>Bacilli</taxon>
        <taxon>Bacillales</taxon>
        <taxon>Alicyclobacillaceae</taxon>
        <taxon>Alicyclobacillus</taxon>
    </lineage>
</organism>
<evidence type="ECO:0000256" key="1">
    <source>
        <dbReference type="ARBA" id="ARBA00022723"/>
    </source>
</evidence>
<dbReference type="eggNOG" id="COG1408">
    <property type="taxonomic scope" value="Bacteria"/>
</dbReference>
<dbReference type="PANTHER" id="PTHR31302:SF31">
    <property type="entry name" value="PHOSPHODIESTERASE YAEI"/>
    <property type="match status" value="1"/>
</dbReference>
<feature type="domain" description="Calcineurin-like phosphoesterase" evidence="3">
    <location>
        <begin position="39"/>
        <end position="195"/>
    </location>
</feature>
<dbReference type="EMBL" id="CP080467">
    <property type="protein sequence ID" value="UNO50508.1"/>
    <property type="molecule type" value="Genomic_DNA"/>
</dbReference>
<dbReference type="Gene3D" id="3.60.21.10">
    <property type="match status" value="1"/>
</dbReference>